<dbReference type="RefSeq" id="WP_114672918.1">
    <property type="nucleotide sequence ID" value="NZ_CP031159.1"/>
</dbReference>
<dbReference type="GO" id="GO:0008704">
    <property type="term" value="F:5-carboxymethyl-2-hydroxymuconate delta-isomerase activity"/>
    <property type="evidence" value="ECO:0007669"/>
    <property type="project" value="InterPro"/>
</dbReference>
<sequence>MPHLTLEYTDNIRDPRIPELLRKLNGVLLARPDIFPVGGIRARAYRLSEYALADSSEASDAFVHLRLQIGAGRSEEVKKETGDALFAVLTDHFAEEFARRGLMLSAEIGEFSEAGTWKKNNIHARYRK</sequence>
<dbReference type="InterPro" id="IPR004220">
    <property type="entry name" value="5-COMe_2-OHmuconate_Isoase"/>
</dbReference>
<dbReference type="Gene3D" id="3.30.429.10">
    <property type="entry name" value="Macrophage Migration Inhibitory Factor"/>
    <property type="match status" value="1"/>
</dbReference>
<proteinExistence type="predicted"/>
<dbReference type="InterPro" id="IPR014347">
    <property type="entry name" value="Tautomerase/MIF_sf"/>
</dbReference>
<protein>
    <submittedName>
        <fullName evidence="1">5-carboxymethyl-2-hydroxymuconate isomerase</fullName>
    </submittedName>
</protein>
<dbReference type="STRING" id="1288484.GCA_000348665_00571"/>
<dbReference type="KEGG" id="dwu:DVJ83_13485"/>
<geneLocation type="plasmid" evidence="2">
    <name>pdrda</name>
</geneLocation>
<reference evidence="1 2" key="1">
    <citation type="submission" date="2018-07" db="EMBL/GenBank/DDBJ databases">
        <title>Complete Genome and Methylome Analysis of Deinococcus wulumuqiensis NEB 479.</title>
        <authorList>
            <person name="Fomenkov A."/>
            <person name="Luyten Y."/>
            <person name="Vincze T."/>
            <person name="Anton B.P."/>
            <person name="Clark T."/>
            <person name="Roberts R.J."/>
            <person name="Morgan R.D."/>
        </authorList>
    </citation>
    <scope>NUCLEOTIDE SEQUENCE [LARGE SCALE GENOMIC DNA]</scope>
    <source>
        <strain evidence="1 2">NEB 479</strain>
        <plasmid evidence="2">Plasmid pdrda</plasmid>
    </source>
</reference>
<accession>A0A345IKJ2</accession>
<organism evidence="1 2">
    <name type="scientific">Deinococcus wulumuqiensis</name>
    <dbReference type="NCBI Taxonomy" id="980427"/>
    <lineage>
        <taxon>Bacteria</taxon>
        <taxon>Thermotogati</taxon>
        <taxon>Deinococcota</taxon>
        <taxon>Deinococci</taxon>
        <taxon>Deinococcales</taxon>
        <taxon>Deinococcaceae</taxon>
        <taxon>Deinococcus</taxon>
    </lineage>
</organism>
<evidence type="ECO:0000313" key="1">
    <source>
        <dbReference type="EMBL" id="AXH00215.1"/>
    </source>
</evidence>
<name>A0A345IKJ2_9DEIO</name>
<keyword evidence="1" id="KW-0614">Plasmid</keyword>
<keyword evidence="1" id="KW-0413">Isomerase</keyword>
<dbReference type="EMBL" id="CP031159">
    <property type="protein sequence ID" value="AXH00215.1"/>
    <property type="molecule type" value="Genomic_DNA"/>
</dbReference>
<dbReference type="CDD" id="cd00580">
    <property type="entry name" value="CHMI"/>
    <property type="match status" value="1"/>
</dbReference>
<dbReference type="AlphaFoldDB" id="A0A345IKJ2"/>
<dbReference type="Pfam" id="PF02962">
    <property type="entry name" value="CHMI"/>
    <property type="match status" value="1"/>
</dbReference>
<dbReference type="PANTHER" id="PTHR37950:SF1">
    <property type="entry name" value="4-HYDROXYPHENYLACETATE CATABOLISM PROTEIN"/>
    <property type="match status" value="1"/>
</dbReference>
<dbReference type="Proteomes" id="UP000253744">
    <property type="component" value="Plasmid pDrdA"/>
</dbReference>
<dbReference type="PANTHER" id="PTHR37950">
    <property type="entry name" value="4-HYDROXYPHENYLACETATE CATABOLISM PROTEIN"/>
    <property type="match status" value="1"/>
</dbReference>
<dbReference type="SUPFAM" id="SSF55331">
    <property type="entry name" value="Tautomerase/MIF"/>
    <property type="match status" value="1"/>
</dbReference>
<gene>
    <name evidence="1" type="ORF">DVJ83_13485</name>
</gene>
<evidence type="ECO:0000313" key="2">
    <source>
        <dbReference type="Proteomes" id="UP000253744"/>
    </source>
</evidence>